<proteinExistence type="predicted"/>
<accession>A0A4R2CFE8</accession>
<dbReference type="AlphaFoldDB" id="A0A4R2CFE8"/>
<sequence length="43" mass="4430">MPLLKIHTIEGRTSEEISTLLDVNGGVKTGHGAEQKSATAAPA</sequence>
<reference evidence="1 2" key="1">
    <citation type="submission" date="2019-03" db="EMBL/GenBank/DDBJ databases">
        <title>Genomic Encyclopedia of Type Strains, Phase IV (KMG-IV): sequencing the most valuable type-strain genomes for metagenomic binning, comparative biology and taxonomic classification.</title>
        <authorList>
            <person name="Goeker M."/>
        </authorList>
    </citation>
    <scope>NUCLEOTIDE SEQUENCE [LARGE SCALE GENOMIC DNA]</scope>
    <source>
        <strain evidence="1 2">DSM 18401</strain>
    </source>
</reference>
<keyword evidence="2" id="KW-1185">Reference proteome</keyword>
<name>A0A4R2CFE8_SHIGR</name>
<organism evidence="1 2">
    <name type="scientific">Shinella granuli</name>
    <dbReference type="NCBI Taxonomy" id="323621"/>
    <lineage>
        <taxon>Bacteria</taxon>
        <taxon>Pseudomonadati</taxon>
        <taxon>Pseudomonadota</taxon>
        <taxon>Alphaproteobacteria</taxon>
        <taxon>Hyphomicrobiales</taxon>
        <taxon>Rhizobiaceae</taxon>
        <taxon>Shinella</taxon>
    </lineage>
</organism>
<gene>
    <name evidence="1" type="ORF">EV665_1181</name>
</gene>
<protein>
    <submittedName>
        <fullName evidence="1">Uncharacterized protein</fullName>
    </submittedName>
</protein>
<evidence type="ECO:0000313" key="1">
    <source>
        <dbReference type="EMBL" id="TCN38915.1"/>
    </source>
</evidence>
<comment type="caution">
    <text evidence="1">The sequence shown here is derived from an EMBL/GenBank/DDBJ whole genome shotgun (WGS) entry which is preliminary data.</text>
</comment>
<dbReference type="Proteomes" id="UP000295351">
    <property type="component" value="Unassembled WGS sequence"/>
</dbReference>
<evidence type="ECO:0000313" key="2">
    <source>
        <dbReference type="Proteomes" id="UP000295351"/>
    </source>
</evidence>
<dbReference type="EMBL" id="SLVX01000018">
    <property type="protein sequence ID" value="TCN38915.1"/>
    <property type="molecule type" value="Genomic_DNA"/>
</dbReference>